<sequence>MSVNGQAYIVGDRAGSLAHYPHARRAGPYIYVSGISSRRPDNTYEGATQREDGTWALDISAQTRAILENLKAILNEAGASLAHVVDLTVFLVDMADYDGFNQVYNQYFDAETGPTRTTVAVKQLPCKPPNRLLIEIKAVALAPDA</sequence>
<accession>A0A4P9XRU7</accession>
<gene>
    <name evidence="1" type="ORF">THASP1DRAFT_23249</name>
</gene>
<dbReference type="InterPro" id="IPR006175">
    <property type="entry name" value="YjgF/YER057c/UK114"/>
</dbReference>
<dbReference type="SUPFAM" id="SSF55298">
    <property type="entry name" value="YjgF-like"/>
    <property type="match status" value="1"/>
</dbReference>
<name>A0A4P9XRU7_9FUNG</name>
<dbReference type="STRING" id="78915.A0A4P9XRU7"/>
<dbReference type="GO" id="GO:0005829">
    <property type="term" value="C:cytosol"/>
    <property type="evidence" value="ECO:0007669"/>
    <property type="project" value="TreeGrafter"/>
</dbReference>
<organism evidence="1 2">
    <name type="scientific">Thamnocephalis sphaerospora</name>
    <dbReference type="NCBI Taxonomy" id="78915"/>
    <lineage>
        <taxon>Eukaryota</taxon>
        <taxon>Fungi</taxon>
        <taxon>Fungi incertae sedis</taxon>
        <taxon>Zoopagomycota</taxon>
        <taxon>Zoopagomycotina</taxon>
        <taxon>Zoopagomycetes</taxon>
        <taxon>Zoopagales</taxon>
        <taxon>Sigmoideomycetaceae</taxon>
        <taxon>Thamnocephalis</taxon>
    </lineage>
</organism>
<dbReference type="CDD" id="cd00448">
    <property type="entry name" value="YjgF_YER057c_UK114_family"/>
    <property type="match status" value="1"/>
</dbReference>
<dbReference type="Pfam" id="PF01042">
    <property type="entry name" value="Ribonuc_L-PSP"/>
    <property type="match status" value="1"/>
</dbReference>
<dbReference type="GO" id="GO:0005739">
    <property type="term" value="C:mitochondrion"/>
    <property type="evidence" value="ECO:0007669"/>
    <property type="project" value="TreeGrafter"/>
</dbReference>
<dbReference type="Gene3D" id="3.30.1330.40">
    <property type="entry name" value="RutC-like"/>
    <property type="match status" value="1"/>
</dbReference>
<evidence type="ECO:0000313" key="1">
    <source>
        <dbReference type="EMBL" id="RKP08825.1"/>
    </source>
</evidence>
<proteinExistence type="predicted"/>
<protein>
    <submittedName>
        <fullName evidence="1">Endoribonuclease L-PSP/chorismate mutase-like protein</fullName>
    </submittedName>
</protein>
<evidence type="ECO:0000313" key="2">
    <source>
        <dbReference type="Proteomes" id="UP000271241"/>
    </source>
</evidence>
<dbReference type="InterPro" id="IPR035959">
    <property type="entry name" value="RutC-like_sf"/>
</dbReference>
<dbReference type="PANTHER" id="PTHR11803">
    <property type="entry name" value="2-IMINOBUTANOATE/2-IMINOPROPANOATE DEAMINASE RIDA"/>
    <property type="match status" value="1"/>
</dbReference>
<dbReference type="PANTHER" id="PTHR11803:SF48">
    <property type="entry name" value="2-AMINOMUCONATE DEAMINASE"/>
    <property type="match status" value="1"/>
</dbReference>
<reference evidence="2" key="1">
    <citation type="journal article" date="2018" name="Nat. Microbiol.">
        <title>Leveraging single-cell genomics to expand the fungal tree of life.</title>
        <authorList>
            <person name="Ahrendt S.R."/>
            <person name="Quandt C.A."/>
            <person name="Ciobanu D."/>
            <person name="Clum A."/>
            <person name="Salamov A."/>
            <person name="Andreopoulos B."/>
            <person name="Cheng J.F."/>
            <person name="Woyke T."/>
            <person name="Pelin A."/>
            <person name="Henrissat B."/>
            <person name="Reynolds N.K."/>
            <person name="Benny G.L."/>
            <person name="Smith M.E."/>
            <person name="James T.Y."/>
            <person name="Grigoriev I.V."/>
        </authorList>
    </citation>
    <scope>NUCLEOTIDE SEQUENCE [LARGE SCALE GENOMIC DNA]</scope>
    <source>
        <strain evidence="2">RSA 1356</strain>
    </source>
</reference>
<dbReference type="GO" id="GO:0019239">
    <property type="term" value="F:deaminase activity"/>
    <property type="evidence" value="ECO:0007669"/>
    <property type="project" value="TreeGrafter"/>
</dbReference>
<dbReference type="EMBL" id="KZ992566">
    <property type="protein sequence ID" value="RKP08825.1"/>
    <property type="molecule type" value="Genomic_DNA"/>
</dbReference>
<dbReference type="OrthoDB" id="309640at2759"/>
<dbReference type="AlphaFoldDB" id="A0A4P9XRU7"/>
<dbReference type="Proteomes" id="UP000271241">
    <property type="component" value="Unassembled WGS sequence"/>
</dbReference>
<keyword evidence="2" id="KW-1185">Reference proteome</keyword>